<keyword evidence="8" id="KW-0032">Aminotransferase</keyword>
<dbReference type="CDD" id="cd06450">
    <property type="entry name" value="DOPA_deC_like"/>
    <property type="match status" value="1"/>
</dbReference>
<dbReference type="InterPro" id="IPR015421">
    <property type="entry name" value="PyrdxlP-dep_Trfase_major"/>
</dbReference>
<sequence>MITLENLRNNVNAYESFFLHQGEGGINAFKKQVELVSQKLHKVMTEADGPFIGKRPEDIKNEIQPMMEVTKETQSLKEVLDSMEGPILKNSLHISHEKSMAHLHCPPLLSGIIAEMIIGALNQSMDSWDQSTAATYVEEEIVKKVVEKAKLPDTADGVFTSGGTQSNYMGLLLARDYFCQTYWNQSVQQHGLPEGFDRLRIICSEEAHFTVKKSAAHLGLGEQAVVTINTDAHHRMEVEDVKQTLAQMETDNLLPFAIVATCGTTDFGSIDFLPELAEVSEEHNIWFHVDAAFGGGLLFSHSHNEKVNGLQLADSITIDFHKLLYQPISCGLFLVKDQNSFHYLSHHADYLNPVRDEEEGIVNLVNKSVQTTRRFDALKFFLTIKTLGTNLLGSMIDDTLELARETANYLRGLESFFVQNVDPEMNTVVFRFEPKTPIPMDGNDLNRSIQQQLLYQGIAVVAKTSFNGDTYLKFTLLNPTTTFSDVKEVIHDIEEMGNQLVSGGVKC</sequence>
<dbReference type="InterPro" id="IPR002129">
    <property type="entry name" value="PyrdxlP-dep_de-COase"/>
</dbReference>
<dbReference type="SUPFAM" id="SSF53383">
    <property type="entry name" value="PLP-dependent transferases"/>
    <property type="match status" value="1"/>
</dbReference>
<accession>A0A428MUA4</accession>
<keyword evidence="8" id="KW-0808">Transferase</keyword>
<dbReference type="EMBL" id="RBVX01000054">
    <property type="protein sequence ID" value="RSL29724.1"/>
    <property type="molecule type" value="Genomic_DNA"/>
</dbReference>
<dbReference type="PANTHER" id="PTHR45677">
    <property type="entry name" value="GLUTAMATE DECARBOXYLASE-RELATED"/>
    <property type="match status" value="1"/>
</dbReference>
<proteinExistence type="inferred from homology"/>
<keyword evidence="3" id="KW-0210">Decarboxylase</keyword>
<dbReference type="GO" id="GO:0008483">
    <property type="term" value="F:transaminase activity"/>
    <property type="evidence" value="ECO:0007669"/>
    <property type="project" value="UniProtKB-KW"/>
</dbReference>
<dbReference type="GO" id="GO:0005737">
    <property type="term" value="C:cytoplasm"/>
    <property type="evidence" value="ECO:0007669"/>
    <property type="project" value="TreeGrafter"/>
</dbReference>
<evidence type="ECO:0000313" key="9">
    <source>
        <dbReference type="Proteomes" id="UP000275076"/>
    </source>
</evidence>
<name>A0A428MUA4_9BACI</name>
<dbReference type="GO" id="GO:0004058">
    <property type="term" value="F:aromatic-L-amino-acid decarboxylase activity"/>
    <property type="evidence" value="ECO:0007669"/>
    <property type="project" value="UniProtKB-ARBA"/>
</dbReference>
<dbReference type="Proteomes" id="UP000275076">
    <property type="component" value="Unassembled WGS sequence"/>
</dbReference>
<dbReference type="InterPro" id="IPR021115">
    <property type="entry name" value="Pyridoxal-P_BS"/>
</dbReference>
<dbReference type="PROSITE" id="PS00392">
    <property type="entry name" value="DDC_GAD_HDC_YDC"/>
    <property type="match status" value="1"/>
</dbReference>
<evidence type="ECO:0000256" key="3">
    <source>
        <dbReference type="ARBA" id="ARBA00022793"/>
    </source>
</evidence>
<dbReference type="Gene3D" id="3.90.1150.10">
    <property type="entry name" value="Aspartate Aminotransferase, domain 1"/>
    <property type="match status" value="1"/>
</dbReference>
<comment type="caution">
    <text evidence="8">The sequence shown here is derived from an EMBL/GenBank/DDBJ whole genome shotgun (WGS) entry which is preliminary data.</text>
</comment>
<reference evidence="8 9" key="1">
    <citation type="submission" date="2018-10" db="EMBL/GenBank/DDBJ databases">
        <title>Draft genome sequence of Bacillus salarius IM0101, isolated from a hypersaline soil in Inner Mongolia, China.</title>
        <authorList>
            <person name="Yamprayoonswat W."/>
            <person name="Boonvisut S."/>
            <person name="Jumpathong W."/>
            <person name="Sittihan S."/>
            <person name="Ruangsuj P."/>
            <person name="Wanthongcharoen S."/>
            <person name="Thongpramul N."/>
            <person name="Pimmason S."/>
            <person name="Yu B."/>
            <person name="Yasawong M."/>
        </authorList>
    </citation>
    <scope>NUCLEOTIDE SEQUENCE [LARGE SCALE GENOMIC DNA]</scope>
    <source>
        <strain evidence="8 9">IM0101</strain>
    </source>
</reference>
<evidence type="ECO:0000256" key="4">
    <source>
        <dbReference type="ARBA" id="ARBA00022898"/>
    </source>
</evidence>
<evidence type="ECO:0000256" key="1">
    <source>
        <dbReference type="ARBA" id="ARBA00001933"/>
    </source>
</evidence>
<comment type="cofactor">
    <cofactor evidence="1 6 7">
        <name>pyridoxal 5'-phosphate</name>
        <dbReference type="ChEBI" id="CHEBI:597326"/>
    </cofactor>
</comment>
<feature type="modified residue" description="N6-(pyridoxal phosphate)lysine" evidence="6">
    <location>
        <position position="322"/>
    </location>
</feature>
<evidence type="ECO:0000256" key="5">
    <source>
        <dbReference type="ARBA" id="ARBA00023239"/>
    </source>
</evidence>
<dbReference type="Pfam" id="PF00282">
    <property type="entry name" value="Pyridoxal_deC"/>
    <property type="match status" value="1"/>
</dbReference>
<dbReference type="Gene3D" id="3.40.640.10">
    <property type="entry name" value="Type I PLP-dependent aspartate aminotransferase-like (Major domain)"/>
    <property type="match status" value="1"/>
</dbReference>
<dbReference type="AlphaFoldDB" id="A0A428MUA4"/>
<keyword evidence="9" id="KW-1185">Reference proteome</keyword>
<keyword evidence="5 7" id="KW-0456">Lyase</keyword>
<evidence type="ECO:0000256" key="2">
    <source>
        <dbReference type="ARBA" id="ARBA00009533"/>
    </source>
</evidence>
<gene>
    <name evidence="8" type="ORF">D7Z54_29805</name>
</gene>
<protein>
    <submittedName>
        <fullName evidence="8">Aspartate aminotransferase family protein</fullName>
    </submittedName>
</protein>
<evidence type="ECO:0000256" key="6">
    <source>
        <dbReference type="PIRSR" id="PIRSR602129-50"/>
    </source>
</evidence>
<comment type="similarity">
    <text evidence="2 7">Belongs to the group II decarboxylase family.</text>
</comment>
<dbReference type="RefSeq" id="WP_125562003.1">
    <property type="nucleotide sequence ID" value="NZ_RBVX01000054.1"/>
</dbReference>
<organism evidence="8 9">
    <name type="scientific">Salibacterium salarium</name>
    <dbReference type="NCBI Taxonomy" id="284579"/>
    <lineage>
        <taxon>Bacteria</taxon>
        <taxon>Bacillati</taxon>
        <taxon>Bacillota</taxon>
        <taxon>Bacilli</taxon>
        <taxon>Bacillales</taxon>
        <taxon>Bacillaceae</taxon>
    </lineage>
</organism>
<dbReference type="PANTHER" id="PTHR45677:SF8">
    <property type="entry name" value="CYSTEINE SULFINIC ACID DECARBOXYLASE"/>
    <property type="match status" value="1"/>
</dbReference>
<keyword evidence="4 6" id="KW-0663">Pyridoxal phosphate</keyword>
<dbReference type="OrthoDB" id="9803665at2"/>
<dbReference type="GO" id="GO:0019752">
    <property type="term" value="P:carboxylic acid metabolic process"/>
    <property type="evidence" value="ECO:0007669"/>
    <property type="project" value="InterPro"/>
</dbReference>
<dbReference type="GO" id="GO:0030170">
    <property type="term" value="F:pyridoxal phosphate binding"/>
    <property type="evidence" value="ECO:0007669"/>
    <property type="project" value="InterPro"/>
</dbReference>
<dbReference type="InterPro" id="IPR015422">
    <property type="entry name" value="PyrdxlP-dep_Trfase_small"/>
</dbReference>
<evidence type="ECO:0000256" key="7">
    <source>
        <dbReference type="RuleBase" id="RU000382"/>
    </source>
</evidence>
<evidence type="ECO:0000313" key="8">
    <source>
        <dbReference type="EMBL" id="RSL29724.1"/>
    </source>
</evidence>
<dbReference type="Gene3D" id="1.20.1650.10">
    <property type="entry name" value="PLP-dependent transferases"/>
    <property type="match status" value="1"/>
</dbReference>
<dbReference type="InterPro" id="IPR015424">
    <property type="entry name" value="PyrdxlP-dep_Trfase"/>
</dbReference>